<dbReference type="Pfam" id="PF02585">
    <property type="entry name" value="PIG-L"/>
    <property type="match status" value="1"/>
</dbReference>
<accession>A0ABU8W9W2</accession>
<name>A0ABU8W9W2_9BURK</name>
<dbReference type="InterPro" id="IPR003737">
    <property type="entry name" value="GlcNAc_PI_deacetylase-related"/>
</dbReference>
<sequence length="253" mass="26920">MAAVTQRLIDPGEGTPEAEWLPWLDATSIQAIAAEALVPEGSRAVVVAPHPDDEVLAVGGLLSCLAALGRELRIIAVTDGTASHPGSSRWPPDVLERIRPAETRRALALLGVPHDLLRLGLPDGGLKALRPLLADALIPLLLPGDVVFTTWSADGHPDHEATGQATALAATCSGATVIEVPVWGWHWAKPGDRRMPWRRARRVLLDGDASARKRSALQAFESQMQPDPSTGSGPVLRNSTLARAARPFEVVFA</sequence>
<dbReference type="EC" id="3.5.1.-" evidence="1"/>
<dbReference type="SUPFAM" id="SSF102588">
    <property type="entry name" value="LmbE-like"/>
    <property type="match status" value="1"/>
</dbReference>
<organism evidence="1 2">
    <name type="scientific">Variovorax humicola</name>
    <dbReference type="NCBI Taxonomy" id="1769758"/>
    <lineage>
        <taxon>Bacteria</taxon>
        <taxon>Pseudomonadati</taxon>
        <taxon>Pseudomonadota</taxon>
        <taxon>Betaproteobacteria</taxon>
        <taxon>Burkholderiales</taxon>
        <taxon>Comamonadaceae</taxon>
        <taxon>Variovorax</taxon>
    </lineage>
</organism>
<gene>
    <name evidence="1" type="ORF">WKW80_33335</name>
</gene>
<dbReference type="PANTHER" id="PTHR12993:SF29">
    <property type="entry name" value="BLR3841 PROTEIN"/>
    <property type="match status" value="1"/>
</dbReference>
<dbReference type="Proteomes" id="UP001363010">
    <property type="component" value="Unassembled WGS sequence"/>
</dbReference>
<dbReference type="Gene3D" id="3.40.50.10320">
    <property type="entry name" value="LmbE-like"/>
    <property type="match status" value="1"/>
</dbReference>
<keyword evidence="2" id="KW-1185">Reference proteome</keyword>
<dbReference type="RefSeq" id="WP_340367867.1">
    <property type="nucleotide sequence ID" value="NZ_JBBKZV010000042.1"/>
</dbReference>
<evidence type="ECO:0000313" key="2">
    <source>
        <dbReference type="Proteomes" id="UP001363010"/>
    </source>
</evidence>
<dbReference type="PANTHER" id="PTHR12993">
    <property type="entry name" value="N-ACETYLGLUCOSAMINYL-PHOSPHATIDYLINOSITOL DE-N-ACETYLASE-RELATED"/>
    <property type="match status" value="1"/>
</dbReference>
<evidence type="ECO:0000313" key="1">
    <source>
        <dbReference type="EMBL" id="MEJ8826832.1"/>
    </source>
</evidence>
<comment type="caution">
    <text evidence="1">The sequence shown here is derived from an EMBL/GenBank/DDBJ whole genome shotgun (WGS) entry which is preliminary data.</text>
</comment>
<proteinExistence type="predicted"/>
<protein>
    <submittedName>
        <fullName evidence="1">PIG-L family deacetylase</fullName>
        <ecNumber evidence="1">3.5.1.-</ecNumber>
    </submittedName>
</protein>
<keyword evidence="1" id="KW-0378">Hydrolase</keyword>
<reference evidence="1 2" key="1">
    <citation type="submission" date="2024-03" db="EMBL/GenBank/DDBJ databases">
        <title>Novel species of the genus Variovorax.</title>
        <authorList>
            <person name="Liu Q."/>
            <person name="Xin Y.-H."/>
        </authorList>
    </citation>
    <scope>NUCLEOTIDE SEQUENCE [LARGE SCALE GENOMIC DNA]</scope>
    <source>
        <strain evidence="1 2">KACC 18501</strain>
    </source>
</reference>
<dbReference type="GO" id="GO:0016787">
    <property type="term" value="F:hydrolase activity"/>
    <property type="evidence" value="ECO:0007669"/>
    <property type="project" value="UniProtKB-KW"/>
</dbReference>
<dbReference type="InterPro" id="IPR024078">
    <property type="entry name" value="LmbE-like_dom_sf"/>
</dbReference>
<dbReference type="EMBL" id="JBBKZV010000042">
    <property type="protein sequence ID" value="MEJ8826832.1"/>
    <property type="molecule type" value="Genomic_DNA"/>
</dbReference>